<dbReference type="GO" id="GO:0030170">
    <property type="term" value="F:pyridoxal phosphate binding"/>
    <property type="evidence" value="ECO:0007669"/>
    <property type="project" value="InterPro"/>
</dbReference>
<dbReference type="InterPro" id="IPR015421">
    <property type="entry name" value="PyrdxlP-dep_Trfase_major"/>
</dbReference>
<protein>
    <submittedName>
        <fullName evidence="6">Uncharacterized protein</fullName>
    </submittedName>
</protein>
<keyword evidence="3" id="KW-0032">Aminotransferase</keyword>
<dbReference type="InterPro" id="IPR015424">
    <property type="entry name" value="PyrdxlP-dep_Trfase"/>
</dbReference>
<dbReference type="GO" id="GO:0008483">
    <property type="term" value="F:transaminase activity"/>
    <property type="evidence" value="ECO:0007669"/>
    <property type="project" value="UniProtKB-KW"/>
</dbReference>
<dbReference type="PANTHER" id="PTHR43206:SF1">
    <property type="entry name" value="4-AMINOBUTYRATE AMINOTRANSFERASE, MITOCHONDRIAL"/>
    <property type="match status" value="1"/>
</dbReference>
<organism evidence="6 7">
    <name type="scientific">Trichomonascus ciferrii</name>
    <dbReference type="NCBI Taxonomy" id="44093"/>
    <lineage>
        <taxon>Eukaryota</taxon>
        <taxon>Fungi</taxon>
        <taxon>Dikarya</taxon>
        <taxon>Ascomycota</taxon>
        <taxon>Saccharomycotina</taxon>
        <taxon>Dipodascomycetes</taxon>
        <taxon>Dipodascales</taxon>
        <taxon>Trichomonascaceae</taxon>
        <taxon>Trichomonascus</taxon>
        <taxon>Trichomonascus ciferrii complex</taxon>
    </lineage>
</organism>
<keyword evidence="5" id="KW-0663">Pyridoxal phosphate</keyword>
<dbReference type="InterPro" id="IPR015422">
    <property type="entry name" value="PyrdxlP-dep_Trfase_small"/>
</dbReference>
<dbReference type="SUPFAM" id="SSF53383">
    <property type="entry name" value="PLP-dependent transferases"/>
    <property type="match status" value="1"/>
</dbReference>
<dbReference type="GO" id="GO:0009450">
    <property type="term" value="P:gamma-aminobutyric acid catabolic process"/>
    <property type="evidence" value="ECO:0007669"/>
    <property type="project" value="TreeGrafter"/>
</dbReference>
<keyword evidence="7" id="KW-1185">Reference proteome</keyword>
<evidence type="ECO:0000313" key="6">
    <source>
        <dbReference type="EMBL" id="KAA8909716.1"/>
    </source>
</evidence>
<dbReference type="InterPro" id="IPR005814">
    <property type="entry name" value="Aminotrans_3"/>
</dbReference>
<comment type="caution">
    <text evidence="6">The sequence shown here is derived from an EMBL/GenBank/DDBJ whole genome shotgun (WGS) entry which is preliminary data.</text>
</comment>
<dbReference type="EMBL" id="SWFS01000334">
    <property type="protein sequence ID" value="KAA8909716.1"/>
    <property type="molecule type" value="Genomic_DNA"/>
</dbReference>
<dbReference type="Proteomes" id="UP000761534">
    <property type="component" value="Unassembled WGS sequence"/>
</dbReference>
<dbReference type="AlphaFoldDB" id="A0A642V116"/>
<evidence type="ECO:0000313" key="7">
    <source>
        <dbReference type="Proteomes" id="UP000761534"/>
    </source>
</evidence>
<comment type="similarity">
    <text evidence="2">Belongs to the class-III pyridoxal-phosphate-dependent aminotransferase family.</text>
</comment>
<dbReference type="VEuPathDB" id="FungiDB:TRICI_004365"/>
<dbReference type="Pfam" id="PF00202">
    <property type="entry name" value="Aminotran_3"/>
    <property type="match status" value="1"/>
</dbReference>
<gene>
    <name evidence="6" type="ORF">TRICI_004365</name>
</gene>
<proteinExistence type="inferred from homology"/>
<dbReference type="OrthoDB" id="10260828at2759"/>
<reference evidence="6" key="1">
    <citation type="journal article" date="2019" name="G3 (Bethesda)">
        <title>Genome Assemblies of Two Rare Opportunistic Yeast Pathogens: Diutina rugosa (syn. Candida rugosa) and Trichomonascus ciferrii (syn. Candida ciferrii).</title>
        <authorList>
            <person name="Mixao V."/>
            <person name="Saus E."/>
            <person name="Hansen A.P."/>
            <person name="Lass-Florl C."/>
            <person name="Gabaldon T."/>
        </authorList>
    </citation>
    <scope>NUCLEOTIDE SEQUENCE</scope>
    <source>
        <strain evidence="6">CBS 4856</strain>
    </source>
</reference>
<evidence type="ECO:0000256" key="1">
    <source>
        <dbReference type="ARBA" id="ARBA00001933"/>
    </source>
</evidence>
<evidence type="ECO:0000256" key="4">
    <source>
        <dbReference type="ARBA" id="ARBA00022679"/>
    </source>
</evidence>
<dbReference type="PANTHER" id="PTHR43206">
    <property type="entry name" value="AMINOTRANSFERASE"/>
    <property type="match status" value="1"/>
</dbReference>
<name>A0A642V116_9ASCO</name>
<evidence type="ECO:0000256" key="2">
    <source>
        <dbReference type="ARBA" id="ARBA00008954"/>
    </source>
</evidence>
<sequence>MIRARAFGLAKKNSASSARRGYSSVAAGYFPNEPTGPSMKSSAVPGPQSKEALAKLHSVWDSSAAYFVADYYNSLGNYIRDVDGNMILDVYGQISSNALGYNNPALIESARSDEAVNALVNRPATGNFPGSDYASILEEGVLKVAPKGMPYV</sequence>
<dbReference type="Gene3D" id="3.40.640.10">
    <property type="entry name" value="Type I PLP-dependent aspartate aminotransferase-like (Major domain)"/>
    <property type="match status" value="1"/>
</dbReference>
<dbReference type="Gene3D" id="3.90.1150.10">
    <property type="entry name" value="Aspartate Aminotransferase, domain 1"/>
    <property type="match status" value="1"/>
</dbReference>
<evidence type="ECO:0000256" key="3">
    <source>
        <dbReference type="ARBA" id="ARBA00022576"/>
    </source>
</evidence>
<keyword evidence="4" id="KW-0808">Transferase</keyword>
<accession>A0A642V116</accession>
<dbReference type="GO" id="GO:0005739">
    <property type="term" value="C:mitochondrion"/>
    <property type="evidence" value="ECO:0007669"/>
    <property type="project" value="TreeGrafter"/>
</dbReference>
<comment type="cofactor">
    <cofactor evidence="1">
        <name>pyridoxal 5'-phosphate</name>
        <dbReference type="ChEBI" id="CHEBI:597326"/>
    </cofactor>
</comment>
<evidence type="ECO:0000256" key="5">
    <source>
        <dbReference type="ARBA" id="ARBA00022898"/>
    </source>
</evidence>